<evidence type="ECO:0000313" key="3">
    <source>
        <dbReference type="Proteomes" id="UP001596250"/>
    </source>
</evidence>
<name>A0ABW1IR43_9BACL</name>
<keyword evidence="1" id="KW-0812">Transmembrane</keyword>
<gene>
    <name evidence="2" type="ORF">ACFPXP_14055</name>
</gene>
<dbReference type="RefSeq" id="WP_379894919.1">
    <property type="nucleotide sequence ID" value="NZ_CBCSCT010000039.1"/>
</dbReference>
<feature type="transmembrane region" description="Helical" evidence="1">
    <location>
        <begin position="61"/>
        <end position="82"/>
    </location>
</feature>
<organism evidence="2 3">
    <name type="scientific">Marinicrinis lubricantis</name>
    <dbReference type="NCBI Taxonomy" id="2086470"/>
    <lineage>
        <taxon>Bacteria</taxon>
        <taxon>Bacillati</taxon>
        <taxon>Bacillota</taxon>
        <taxon>Bacilli</taxon>
        <taxon>Bacillales</taxon>
        <taxon>Paenibacillaceae</taxon>
    </lineage>
</organism>
<evidence type="ECO:0000313" key="2">
    <source>
        <dbReference type="EMBL" id="MFC5987526.1"/>
    </source>
</evidence>
<keyword evidence="1" id="KW-1133">Transmembrane helix</keyword>
<dbReference type="EMBL" id="JBHSQV010000164">
    <property type="protein sequence ID" value="MFC5987526.1"/>
    <property type="molecule type" value="Genomic_DNA"/>
</dbReference>
<accession>A0ABW1IR43</accession>
<proteinExistence type="predicted"/>
<comment type="caution">
    <text evidence="2">The sequence shown here is derived from an EMBL/GenBank/DDBJ whole genome shotgun (WGS) entry which is preliminary data.</text>
</comment>
<feature type="transmembrane region" description="Helical" evidence="1">
    <location>
        <begin position="29"/>
        <end position="55"/>
    </location>
</feature>
<protein>
    <submittedName>
        <fullName evidence="2">Uncharacterized protein</fullName>
    </submittedName>
</protein>
<keyword evidence="3" id="KW-1185">Reference proteome</keyword>
<sequence length="91" mass="10228">MSAYERQIKEYDENLAASNKLKRGKKIKYIVGGILLGILFAWLCMVIAILIINGFNLADGLAVFLVLIAMFGPLLITPKVVYTRGKNKYDY</sequence>
<evidence type="ECO:0000256" key="1">
    <source>
        <dbReference type="SAM" id="Phobius"/>
    </source>
</evidence>
<keyword evidence="1" id="KW-0472">Membrane</keyword>
<reference evidence="3" key="1">
    <citation type="journal article" date="2019" name="Int. J. Syst. Evol. Microbiol.">
        <title>The Global Catalogue of Microorganisms (GCM) 10K type strain sequencing project: providing services to taxonomists for standard genome sequencing and annotation.</title>
        <authorList>
            <consortium name="The Broad Institute Genomics Platform"/>
            <consortium name="The Broad Institute Genome Sequencing Center for Infectious Disease"/>
            <person name="Wu L."/>
            <person name="Ma J."/>
        </authorList>
    </citation>
    <scope>NUCLEOTIDE SEQUENCE [LARGE SCALE GENOMIC DNA]</scope>
    <source>
        <strain evidence="3">CCM 8749</strain>
    </source>
</reference>
<dbReference type="Proteomes" id="UP001596250">
    <property type="component" value="Unassembled WGS sequence"/>
</dbReference>